<dbReference type="SUPFAM" id="SSF51905">
    <property type="entry name" value="FAD/NAD(P)-binding domain"/>
    <property type="match status" value="1"/>
</dbReference>
<dbReference type="InterPro" id="IPR017896">
    <property type="entry name" value="4Fe4S_Fe-S-bd"/>
</dbReference>
<dbReference type="PANTHER" id="PTHR46056">
    <property type="entry name" value="LONG-CHAIN-ALCOHOL OXIDASE"/>
    <property type="match status" value="1"/>
</dbReference>
<reference evidence="6 7" key="1">
    <citation type="submission" date="2016-09" db="EMBL/GenBank/DDBJ databases">
        <title>Photobacterium proteolyticum sp. nov. a protease producing bacterium isolated from ocean sediments of Laizhou Bay.</title>
        <authorList>
            <person name="Li Y."/>
        </authorList>
    </citation>
    <scope>NUCLEOTIDE SEQUENCE [LARGE SCALE GENOMIC DNA]</scope>
    <source>
        <strain evidence="6 7">13-12</strain>
    </source>
</reference>
<evidence type="ECO:0000256" key="1">
    <source>
        <dbReference type="ARBA" id="ARBA00010790"/>
    </source>
</evidence>
<dbReference type="Gene3D" id="3.50.50.60">
    <property type="entry name" value="FAD/NAD(P)-binding domain"/>
    <property type="match status" value="2"/>
</dbReference>
<comment type="caution">
    <text evidence="6">The sequence shown here is derived from an EMBL/GenBank/DDBJ whole genome shotgun (WGS) entry which is preliminary data.</text>
</comment>
<feature type="domain" description="4Fe-4S ferredoxin-type" evidence="5">
    <location>
        <begin position="158"/>
        <end position="182"/>
    </location>
</feature>
<keyword evidence="3" id="KW-0274">FAD</keyword>
<keyword evidence="4" id="KW-0560">Oxidoreductase</keyword>
<dbReference type="Pfam" id="PF13450">
    <property type="entry name" value="NAD_binding_8"/>
    <property type="match status" value="1"/>
</dbReference>
<dbReference type="Pfam" id="PF00732">
    <property type="entry name" value="GMC_oxred_N"/>
    <property type="match status" value="1"/>
</dbReference>
<dbReference type="Pfam" id="PF05199">
    <property type="entry name" value="GMC_oxred_C"/>
    <property type="match status" value="1"/>
</dbReference>
<organism evidence="6 7">
    <name type="scientific">Photobacterium proteolyticum</name>
    <dbReference type="NCBI Taxonomy" id="1903952"/>
    <lineage>
        <taxon>Bacteria</taxon>
        <taxon>Pseudomonadati</taxon>
        <taxon>Pseudomonadota</taxon>
        <taxon>Gammaproteobacteria</taxon>
        <taxon>Vibrionales</taxon>
        <taxon>Vibrionaceae</taxon>
        <taxon>Photobacterium</taxon>
    </lineage>
</organism>
<accession>A0A1Q9GV92</accession>
<evidence type="ECO:0000256" key="3">
    <source>
        <dbReference type="ARBA" id="ARBA00022827"/>
    </source>
</evidence>
<name>A0A1Q9GV92_9GAMM</name>
<dbReference type="EMBL" id="MJIL01000052">
    <property type="protein sequence ID" value="OLQ79074.1"/>
    <property type="molecule type" value="Genomic_DNA"/>
</dbReference>
<evidence type="ECO:0000313" key="7">
    <source>
        <dbReference type="Proteomes" id="UP000186905"/>
    </source>
</evidence>
<gene>
    <name evidence="6" type="ORF">BIT28_14660</name>
</gene>
<comment type="similarity">
    <text evidence="1">Belongs to the GMC oxidoreductase family.</text>
</comment>
<dbReference type="STRING" id="1903952.BIT28_14660"/>
<sequence length="441" mass="47231">MPAKPIDLCNASPDTIYDTVFDAIVVGSGPGGATIAWELANQGQRVLVLEWGNNAPLTGSFIQMAGIAAIPGKSAYITPDLSLLIRGITAGGSSAINYATAMAPPTEMFLRYGIDLSAEIAEVERTLPISTLPDNLIGPKAHRIKQGAKQLGLNWQKLDKFIDIDKCRSACHLCSYGCPHDAKWNARLYLDDATKQGAQLLTGAKVTQVLTENNRAVGVQFKHKGQLRSVRSNNIILAAGGIGSAQILQTTGITNAGQAFFIDPVIAVMGRVSKSYPDGEIPMAAGLHLPDDGIMLSDLSLPKPFFHLFTAQVGKLNHMLSANNTLSLMVKVKDELSGKIGSSWVNKRLQSSDKERLESGAIIAEGILREAGADQTYRTHHFAAHQGGSARIGDIVDSNLQTDIQGLYVCDASVIPESWGLPPTYTLICLAKRLAKHINKA</sequence>
<keyword evidence="2" id="KW-0285">Flavoprotein</keyword>
<dbReference type="PANTHER" id="PTHR46056:SF12">
    <property type="entry name" value="LONG-CHAIN-ALCOHOL OXIDASE"/>
    <property type="match status" value="1"/>
</dbReference>
<dbReference type="InterPro" id="IPR000172">
    <property type="entry name" value="GMC_OxRdtase_N"/>
</dbReference>
<evidence type="ECO:0000259" key="5">
    <source>
        <dbReference type="PROSITE" id="PS51379"/>
    </source>
</evidence>
<evidence type="ECO:0000256" key="4">
    <source>
        <dbReference type="ARBA" id="ARBA00023002"/>
    </source>
</evidence>
<dbReference type="InterPro" id="IPR036188">
    <property type="entry name" value="FAD/NAD-bd_sf"/>
</dbReference>
<evidence type="ECO:0000313" key="6">
    <source>
        <dbReference type="EMBL" id="OLQ79074.1"/>
    </source>
</evidence>
<dbReference type="GO" id="GO:0050660">
    <property type="term" value="F:flavin adenine dinucleotide binding"/>
    <property type="evidence" value="ECO:0007669"/>
    <property type="project" value="InterPro"/>
</dbReference>
<dbReference type="PROSITE" id="PS51379">
    <property type="entry name" value="4FE4S_FER_2"/>
    <property type="match status" value="1"/>
</dbReference>
<dbReference type="AlphaFoldDB" id="A0A1Q9GV92"/>
<evidence type="ECO:0000256" key="2">
    <source>
        <dbReference type="ARBA" id="ARBA00022630"/>
    </source>
</evidence>
<dbReference type="OrthoDB" id="9800167at2"/>
<dbReference type="Proteomes" id="UP000186905">
    <property type="component" value="Unassembled WGS sequence"/>
</dbReference>
<proteinExistence type="inferred from homology"/>
<dbReference type="InterPro" id="IPR007867">
    <property type="entry name" value="GMC_OxRtase_C"/>
</dbReference>
<keyword evidence="7" id="KW-1185">Reference proteome</keyword>
<dbReference type="RefSeq" id="WP_075762878.1">
    <property type="nucleotide sequence ID" value="NZ_MJIL01000052.1"/>
</dbReference>
<dbReference type="GO" id="GO:0016614">
    <property type="term" value="F:oxidoreductase activity, acting on CH-OH group of donors"/>
    <property type="evidence" value="ECO:0007669"/>
    <property type="project" value="InterPro"/>
</dbReference>
<protein>
    <submittedName>
        <fullName evidence="6">GMC family oxidoreductase</fullName>
    </submittedName>
</protein>